<comment type="caution">
    <text evidence="2">The sequence shown here is derived from an EMBL/GenBank/DDBJ whole genome shotgun (WGS) entry which is preliminary data.</text>
</comment>
<feature type="region of interest" description="Disordered" evidence="1">
    <location>
        <begin position="29"/>
        <end position="61"/>
    </location>
</feature>
<sequence>MFRKLDRKNIHLQEVAPIQLLRAQFMTTTVKGGSGPYPSKPAKDKGGGGRWEEVGRASQIN</sequence>
<dbReference type="EMBL" id="JAHQIW010003718">
    <property type="protein sequence ID" value="KAJ1359828.1"/>
    <property type="molecule type" value="Genomic_DNA"/>
</dbReference>
<organism evidence="2 3">
    <name type="scientific">Parelaphostrongylus tenuis</name>
    <name type="common">Meningeal worm</name>
    <dbReference type="NCBI Taxonomy" id="148309"/>
    <lineage>
        <taxon>Eukaryota</taxon>
        <taxon>Metazoa</taxon>
        <taxon>Ecdysozoa</taxon>
        <taxon>Nematoda</taxon>
        <taxon>Chromadorea</taxon>
        <taxon>Rhabditida</taxon>
        <taxon>Rhabditina</taxon>
        <taxon>Rhabditomorpha</taxon>
        <taxon>Strongyloidea</taxon>
        <taxon>Metastrongylidae</taxon>
        <taxon>Parelaphostrongylus</taxon>
    </lineage>
</organism>
<protein>
    <submittedName>
        <fullName evidence="2">Uncharacterized protein</fullName>
    </submittedName>
</protein>
<dbReference type="AlphaFoldDB" id="A0AAD5MNB2"/>
<proteinExistence type="predicted"/>
<accession>A0AAD5MNB2</accession>
<evidence type="ECO:0000256" key="1">
    <source>
        <dbReference type="SAM" id="MobiDB-lite"/>
    </source>
</evidence>
<evidence type="ECO:0000313" key="2">
    <source>
        <dbReference type="EMBL" id="KAJ1359828.1"/>
    </source>
</evidence>
<reference evidence="2" key="1">
    <citation type="submission" date="2021-06" db="EMBL/GenBank/DDBJ databases">
        <title>Parelaphostrongylus tenuis whole genome reference sequence.</title>
        <authorList>
            <person name="Garwood T.J."/>
            <person name="Larsen P.A."/>
            <person name="Fountain-Jones N.M."/>
            <person name="Garbe J.R."/>
            <person name="Macchietto M.G."/>
            <person name="Kania S.A."/>
            <person name="Gerhold R.W."/>
            <person name="Richards J.E."/>
            <person name="Wolf T.M."/>
        </authorList>
    </citation>
    <scope>NUCLEOTIDE SEQUENCE</scope>
    <source>
        <strain evidence="2">MNPRO001-30</strain>
        <tissue evidence="2">Meninges</tissue>
    </source>
</reference>
<name>A0AAD5MNB2_PARTN</name>
<evidence type="ECO:0000313" key="3">
    <source>
        <dbReference type="Proteomes" id="UP001196413"/>
    </source>
</evidence>
<feature type="compositionally biased region" description="Basic and acidic residues" evidence="1">
    <location>
        <begin position="41"/>
        <end position="55"/>
    </location>
</feature>
<gene>
    <name evidence="2" type="ORF">KIN20_018641</name>
</gene>
<keyword evidence="3" id="KW-1185">Reference proteome</keyword>
<dbReference type="Proteomes" id="UP001196413">
    <property type="component" value="Unassembled WGS sequence"/>
</dbReference>